<gene>
    <name evidence="1" type="ORF">SAMN05216200_11914</name>
</gene>
<feature type="non-terminal residue" evidence="1">
    <location>
        <position position="1"/>
    </location>
</feature>
<dbReference type="OrthoDB" id="123525at2"/>
<keyword evidence="2" id="KW-1185">Reference proteome</keyword>
<dbReference type="EMBL" id="FRDL01000019">
    <property type="protein sequence ID" value="SHN77993.1"/>
    <property type="molecule type" value="Genomic_DNA"/>
</dbReference>
<dbReference type="AlphaFoldDB" id="A0A1M7U4W2"/>
<sequence length="306" mass="33462">FQLDEFGMFLSAAADRKRSPRHVTEILDNMTELYSAASGVFLGAEYANRDGSNERRDIVQPCLCVYGTTTPLHFWGALQGAHVVDGSLARFIILATDEDYPDENRAARLRPSPPALIEGLQRIAGGAGGGNLTGRTAGPETAVEPMSVPMDEGARARFDALGDEITAELRAAAGTFQTPILARIAENAAKIALVLAVGRDAVQPVIRMEDAVWAIEFVRHFARRTIDAVERHVADTETEAHLKRLREIIRKAGAAGMTKSELTRASQWLRARDRDDILLTLVESGDIVTVEQETGGRKAMRFRALR</sequence>
<evidence type="ECO:0000313" key="2">
    <source>
        <dbReference type="Proteomes" id="UP000184066"/>
    </source>
</evidence>
<organism evidence="1 2">
    <name type="scientific">Oceanicella actignis</name>
    <dbReference type="NCBI Taxonomy" id="1189325"/>
    <lineage>
        <taxon>Bacteria</taxon>
        <taxon>Pseudomonadati</taxon>
        <taxon>Pseudomonadota</taxon>
        <taxon>Alphaproteobacteria</taxon>
        <taxon>Rhodobacterales</taxon>
        <taxon>Paracoccaceae</taxon>
        <taxon>Oceanicella</taxon>
    </lineage>
</organism>
<proteinExistence type="predicted"/>
<accession>A0A1M7U4W2</accession>
<dbReference type="RefSeq" id="WP_125459074.1">
    <property type="nucleotide sequence ID" value="NZ_FRDL01000019.1"/>
</dbReference>
<evidence type="ECO:0000313" key="1">
    <source>
        <dbReference type="EMBL" id="SHN77993.1"/>
    </source>
</evidence>
<name>A0A1M7U4W2_9RHOB</name>
<evidence type="ECO:0008006" key="3">
    <source>
        <dbReference type="Google" id="ProtNLM"/>
    </source>
</evidence>
<dbReference type="Proteomes" id="UP000184066">
    <property type="component" value="Unassembled WGS sequence"/>
</dbReference>
<protein>
    <recommendedName>
        <fullName evidence="3">DUF3987 domain-containing protein</fullName>
    </recommendedName>
</protein>
<reference evidence="1 2" key="1">
    <citation type="submission" date="2016-12" db="EMBL/GenBank/DDBJ databases">
        <authorList>
            <person name="Song W.-J."/>
            <person name="Kurnit D.M."/>
        </authorList>
    </citation>
    <scope>NUCLEOTIDE SEQUENCE [LARGE SCALE GENOMIC DNA]</scope>
    <source>
        <strain evidence="1 2">CGMCC 1.10808</strain>
    </source>
</reference>